<evidence type="ECO:0000313" key="1">
    <source>
        <dbReference type="EMBL" id="GHB65234.1"/>
    </source>
</evidence>
<dbReference type="EMBL" id="BMXF01000001">
    <property type="protein sequence ID" value="GHB65234.1"/>
    <property type="molecule type" value="Genomic_DNA"/>
</dbReference>
<comment type="caution">
    <text evidence="1">The sequence shown here is derived from an EMBL/GenBank/DDBJ whole genome shotgun (WGS) entry which is preliminary data.</text>
</comment>
<gene>
    <name evidence="1" type="ORF">GCM10007390_19160</name>
</gene>
<dbReference type="Proteomes" id="UP000598271">
    <property type="component" value="Unassembled WGS sequence"/>
</dbReference>
<name>A0A8J3D808_9BACT</name>
<sequence>MLMFSLAFMFSCKSKDVKPDVRTMLTSKWWCHDKKLLNDLNFNSDGAVQERYEGKVETGRWTLSSDEKTIEIIQVGGNNNGTRTFGLEQLTDEQLILTFFGAENTYSKCE</sequence>
<keyword evidence="2" id="KW-1185">Reference proteome</keyword>
<proteinExistence type="predicted"/>
<evidence type="ECO:0000313" key="2">
    <source>
        <dbReference type="Proteomes" id="UP000598271"/>
    </source>
</evidence>
<accession>A0A8J3D808</accession>
<dbReference type="AlphaFoldDB" id="A0A8J3D808"/>
<organism evidence="1 2">
    <name type="scientific">Persicitalea jodogahamensis</name>
    <dbReference type="NCBI Taxonomy" id="402147"/>
    <lineage>
        <taxon>Bacteria</taxon>
        <taxon>Pseudomonadati</taxon>
        <taxon>Bacteroidota</taxon>
        <taxon>Cytophagia</taxon>
        <taxon>Cytophagales</taxon>
        <taxon>Spirosomataceae</taxon>
        <taxon>Persicitalea</taxon>
    </lineage>
</organism>
<reference evidence="1 2" key="1">
    <citation type="journal article" date="2014" name="Int. J. Syst. Evol. Microbiol.">
        <title>Complete genome sequence of Corynebacterium casei LMG S-19264T (=DSM 44701T), isolated from a smear-ripened cheese.</title>
        <authorList>
            <consortium name="US DOE Joint Genome Institute (JGI-PGF)"/>
            <person name="Walter F."/>
            <person name="Albersmeier A."/>
            <person name="Kalinowski J."/>
            <person name="Ruckert C."/>
        </authorList>
    </citation>
    <scope>NUCLEOTIDE SEQUENCE [LARGE SCALE GENOMIC DNA]</scope>
    <source>
        <strain evidence="1 2">KCTC 12866</strain>
    </source>
</reference>
<protein>
    <submittedName>
        <fullName evidence="1">Uncharacterized protein</fullName>
    </submittedName>
</protein>